<reference evidence="1 2" key="1">
    <citation type="submission" date="2017-05" db="EMBL/GenBank/DDBJ databases">
        <title>Genome Sequence of Loktanella vestfoldensis Strain SMR4r Isolated from a Culture of the Diatom Skeletonema marinoi.</title>
        <authorList>
            <person name="Topel M."/>
            <person name="Pinder M.I.M."/>
            <person name="Johansson O.N."/>
            <person name="Kourtchenko O."/>
            <person name="Godhe A."/>
            <person name="Clarke A.K."/>
        </authorList>
    </citation>
    <scope>NUCLEOTIDE SEQUENCE [LARGE SCALE GENOMIC DNA]</scope>
    <source>
        <strain evidence="1 2">SMR4r</strain>
    </source>
</reference>
<dbReference type="KEGG" id="lvs:LOKVESSMR4R_00040"/>
<protein>
    <submittedName>
        <fullName evidence="1">Uncharacterized protein</fullName>
    </submittedName>
</protein>
<dbReference type="AlphaFoldDB" id="A0A1Y0E7J8"/>
<sequence length="91" mass="10340">MAWEVQHHTLADGWINTWSEENDQGEWVPTTYPTQEEAYFELAEFIKEITLEVETGERAADNIYDISEFRVVAIETVLAVEPSAVDHGQAA</sequence>
<evidence type="ECO:0000313" key="1">
    <source>
        <dbReference type="EMBL" id="ART99388.1"/>
    </source>
</evidence>
<gene>
    <name evidence="1" type="ORF">LOKVESSMR4R_00040</name>
</gene>
<evidence type="ECO:0000313" key="2">
    <source>
        <dbReference type="Proteomes" id="UP000195273"/>
    </source>
</evidence>
<organism evidence="1 2">
    <name type="scientific">Yoonia vestfoldensis</name>
    <dbReference type="NCBI Taxonomy" id="245188"/>
    <lineage>
        <taxon>Bacteria</taxon>
        <taxon>Pseudomonadati</taxon>
        <taxon>Pseudomonadota</taxon>
        <taxon>Alphaproteobacteria</taxon>
        <taxon>Rhodobacterales</taxon>
        <taxon>Paracoccaceae</taxon>
        <taxon>Yoonia</taxon>
    </lineage>
</organism>
<dbReference type="RefSeq" id="WP_157898083.1">
    <property type="nucleotide sequence ID" value="NZ_CP021431.1"/>
</dbReference>
<proteinExistence type="predicted"/>
<dbReference type="Proteomes" id="UP000195273">
    <property type="component" value="Chromosome"/>
</dbReference>
<dbReference type="OrthoDB" id="7874674at2"/>
<name>A0A1Y0E7J8_9RHOB</name>
<keyword evidence="2" id="KW-1185">Reference proteome</keyword>
<dbReference type="EMBL" id="CP021431">
    <property type="protein sequence ID" value="ART99388.1"/>
    <property type="molecule type" value="Genomic_DNA"/>
</dbReference>
<accession>A0A1Y0E7J8</accession>